<dbReference type="AlphaFoldDB" id="A0A1M7GHV2"/>
<reference evidence="2 3" key="1">
    <citation type="submission" date="2016-11" db="EMBL/GenBank/DDBJ databases">
        <authorList>
            <person name="Jaros S."/>
            <person name="Januszkiewicz K."/>
            <person name="Wedrychowicz H."/>
        </authorList>
    </citation>
    <scope>NUCLEOTIDE SEQUENCE [LARGE SCALE GENOMIC DNA]</scope>
    <source>
        <strain evidence="2 3">DSM 22153</strain>
    </source>
</reference>
<dbReference type="Pfam" id="PF10135">
    <property type="entry name" value="Rod-binding"/>
    <property type="match status" value="1"/>
</dbReference>
<dbReference type="STRING" id="735517.SAMN05444272_1928"/>
<evidence type="ECO:0000313" key="3">
    <source>
        <dbReference type="Proteomes" id="UP000186002"/>
    </source>
</evidence>
<dbReference type="RefSeq" id="WP_073012308.1">
    <property type="nucleotide sequence ID" value="NZ_FRBW01000002.1"/>
</dbReference>
<keyword evidence="3" id="KW-1185">Reference proteome</keyword>
<dbReference type="Proteomes" id="UP000186002">
    <property type="component" value="Unassembled WGS sequence"/>
</dbReference>
<feature type="domain" description="Flagellar protein FlgJ N-terminal" evidence="1">
    <location>
        <begin position="47"/>
        <end position="92"/>
    </location>
</feature>
<proteinExistence type="predicted"/>
<dbReference type="OrthoDB" id="7862954at2"/>
<organism evidence="2 3">
    <name type="scientific">Roseibium suaedae</name>
    <dbReference type="NCBI Taxonomy" id="735517"/>
    <lineage>
        <taxon>Bacteria</taxon>
        <taxon>Pseudomonadati</taxon>
        <taxon>Pseudomonadota</taxon>
        <taxon>Alphaproteobacteria</taxon>
        <taxon>Hyphomicrobiales</taxon>
        <taxon>Stappiaceae</taxon>
        <taxon>Roseibium</taxon>
    </lineage>
</organism>
<sequence>MYDNIPAGGRTNPLHTLNNFNRKDKASVHETAQQFEASFLKNMLEPMFTDLGEGGTWGGGTGSDAWRSMLIDEYANTIAKAGGIGIAGAVERELLALQESSQ</sequence>
<protein>
    <submittedName>
        <fullName evidence="2">Rod binding protein</fullName>
    </submittedName>
</protein>
<dbReference type="EMBL" id="FRBW01000002">
    <property type="protein sequence ID" value="SHM15791.1"/>
    <property type="molecule type" value="Genomic_DNA"/>
</dbReference>
<gene>
    <name evidence="2" type="ORF">SAMN05444272_1928</name>
</gene>
<evidence type="ECO:0000259" key="1">
    <source>
        <dbReference type="Pfam" id="PF10135"/>
    </source>
</evidence>
<evidence type="ECO:0000313" key="2">
    <source>
        <dbReference type="EMBL" id="SHM15791.1"/>
    </source>
</evidence>
<accession>A0A1M7GHV2</accession>
<dbReference type="InterPro" id="IPR019301">
    <property type="entry name" value="Flagellar_prot_FlgJ_N"/>
</dbReference>
<name>A0A1M7GHV2_9HYPH</name>